<dbReference type="PANTHER" id="PTHR35218">
    <property type="entry name" value="RNASE H DOMAIN-CONTAINING PROTEIN"/>
    <property type="match status" value="1"/>
</dbReference>
<dbReference type="Gene3D" id="3.60.10.10">
    <property type="entry name" value="Endonuclease/exonuclease/phosphatase"/>
    <property type="match status" value="1"/>
</dbReference>
<evidence type="ECO:0000259" key="1">
    <source>
        <dbReference type="Pfam" id="PF03372"/>
    </source>
</evidence>
<dbReference type="GO" id="GO:0003824">
    <property type="term" value="F:catalytic activity"/>
    <property type="evidence" value="ECO:0007669"/>
    <property type="project" value="InterPro"/>
</dbReference>
<proteinExistence type="predicted"/>
<dbReference type="InterPro" id="IPR005135">
    <property type="entry name" value="Endo/exonuclease/phosphatase"/>
</dbReference>
<dbReference type="Pfam" id="PF03372">
    <property type="entry name" value="Exo_endo_phos"/>
    <property type="match status" value="1"/>
</dbReference>
<dbReference type="InterPro" id="IPR036691">
    <property type="entry name" value="Endo/exonu/phosph_ase_sf"/>
</dbReference>
<sequence>MRLLSWNVQGLGNPWMVRHLRELVKENKPSIVFLMETRLHDTKTHGIRRCFLDFNFLVVNPVRKAGRLMLCWKKNLNVQITSFSNHHISFSVAEDSGREWRGSGIYGWPANHDKYQTWMLLRSLKNLSTLPWVCFGDFNEVLYSFEKVGTRGYNMRELEALAASCEYCDLYDSGSKGINMTWSNGRRGSSNVQKRLDRFLATLDWCNIRLFFLTYFASQNH</sequence>
<dbReference type="AlphaFoldDB" id="A0A2U1NN17"/>
<name>A0A2U1NN17_ARTAN</name>
<comment type="caution">
    <text evidence="2">The sequence shown here is derived from an EMBL/GenBank/DDBJ whole genome shotgun (WGS) entry which is preliminary data.</text>
</comment>
<gene>
    <name evidence="2" type="ORF">CTI12_AA246600</name>
</gene>
<feature type="domain" description="Endonuclease/exonuclease/phosphatase" evidence="1">
    <location>
        <begin position="4"/>
        <end position="206"/>
    </location>
</feature>
<dbReference type="OrthoDB" id="1001388at2759"/>
<protein>
    <recommendedName>
        <fullName evidence="1">Endonuclease/exonuclease/phosphatase domain-containing protein</fullName>
    </recommendedName>
</protein>
<evidence type="ECO:0000313" key="3">
    <source>
        <dbReference type="Proteomes" id="UP000245207"/>
    </source>
</evidence>
<reference evidence="2 3" key="1">
    <citation type="journal article" date="2018" name="Mol. Plant">
        <title>The genome of Artemisia annua provides insight into the evolution of Asteraceae family and artemisinin biosynthesis.</title>
        <authorList>
            <person name="Shen Q."/>
            <person name="Zhang L."/>
            <person name="Liao Z."/>
            <person name="Wang S."/>
            <person name="Yan T."/>
            <person name="Shi P."/>
            <person name="Liu M."/>
            <person name="Fu X."/>
            <person name="Pan Q."/>
            <person name="Wang Y."/>
            <person name="Lv Z."/>
            <person name="Lu X."/>
            <person name="Zhang F."/>
            <person name="Jiang W."/>
            <person name="Ma Y."/>
            <person name="Chen M."/>
            <person name="Hao X."/>
            <person name="Li L."/>
            <person name="Tang Y."/>
            <person name="Lv G."/>
            <person name="Zhou Y."/>
            <person name="Sun X."/>
            <person name="Brodelius P.E."/>
            <person name="Rose J.K.C."/>
            <person name="Tang K."/>
        </authorList>
    </citation>
    <scope>NUCLEOTIDE SEQUENCE [LARGE SCALE GENOMIC DNA]</scope>
    <source>
        <strain evidence="3">cv. Huhao1</strain>
        <tissue evidence="2">Leaf</tissue>
    </source>
</reference>
<dbReference type="Proteomes" id="UP000245207">
    <property type="component" value="Unassembled WGS sequence"/>
</dbReference>
<keyword evidence="3" id="KW-1185">Reference proteome</keyword>
<dbReference type="PANTHER" id="PTHR35218:SF9">
    <property type="entry name" value="ENDONUCLEASE_EXONUCLEASE_PHOSPHATASE DOMAIN-CONTAINING PROTEIN"/>
    <property type="match status" value="1"/>
</dbReference>
<accession>A0A2U1NN17</accession>
<evidence type="ECO:0000313" key="2">
    <source>
        <dbReference type="EMBL" id="PWA74858.1"/>
    </source>
</evidence>
<dbReference type="SUPFAM" id="SSF56219">
    <property type="entry name" value="DNase I-like"/>
    <property type="match status" value="1"/>
</dbReference>
<dbReference type="EMBL" id="PKPP01002500">
    <property type="protein sequence ID" value="PWA74858.1"/>
    <property type="molecule type" value="Genomic_DNA"/>
</dbReference>
<organism evidence="2 3">
    <name type="scientific">Artemisia annua</name>
    <name type="common">Sweet wormwood</name>
    <dbReference type="NCBI Taxonomy" id="35608"/>
    <lineage>
        <taxon>Eukaryota</taxon>
        <taxon>Viridiplantae</taxon>
        <taxon>Streptophyta</taxon>
        <taxon>Embryophyta</taxon>
        <taxon>Tracheophyta</taxon>
        <taxon>Spermatophyta</taxon>
        <taxon>Magnoliopsida</taxon>
        <taxon>eudicotyledons</taxon>
        <taxon>Gunneridae</taxon>
        <taxon>Pentapetalae</taxon>
        <taxon>asterids</taxon>
        <taxon>campanulids</taxon>
        <taxon>Asterales</taxon>
        <taxon>Asteraceae</taxon>
        <taxon>Asteroideae</taxon>
        <taxon>Anthemideae</taxon>
        <taxon>Artemisiinae</taxon>
        <taxon>Artemisia</taxon>
    </lineage>
</organism>